<feature type="domain" description="Phospholipid/glycerol acyltransferase" evidence="13">
    <location>
        <begin position="52"/>
        <end position="202"/>
    </location>
</feature>
<evidence type="ECO:0000313" key="15">
    <source>
        <dbReference type="Proteomes" id="UP000250043"/>
    </source>
</evidence>
<dbReference type="GO" id="GO:0007007">
    <property type="term" value="P:inner mitochondrial membrane organization"/>
    <property type="evidence" value="ECO:0007669"/>
    <property type="project" value="TreeGrafter"/>
</dbReference>
<dbReference type="CDD" id="cd07989">
    <property type="entry name" value="LPLAT_AGPAT-like"/>
    <property type="match status" value="1"/>
</dbReference>
<evidence type="ECO:0000256" key="6">
    <source>
        <dbReference type="ARBA" id="ARBA00023098"/>
    </source>
</evidence>
<comment type="catalytic activity">
    <reaction evidence="11">
        <text>1'-[1,2-diacyl-sn-glycero-3-phospho],3'-[1-acyl-sn-glycero-3-phospho]-glycerol + a 1,2-diacyl-sn-glycero-3-phosphocholine = a cardiolipin + a 1-acyl-sn-glycero-3-phosphocholine</text>
        <dbReference type="Rhea" id="RHEA:33731"/>
        <dbReference type="ChEBI" id="CHEBI:57643"/>
        <dbReference type="ChEBI" id="CHEBI:58168"/>
        <dbReference type="ChEBI" id="CHEBI:62237"/>
        <dbReference type="ChEBI" id="CHEBI:64743"/>
    </reaction>
    <physiologicalReaction direction="left-to-right" evidence="11">
        <dbReference type="Rhea" id="RHEA:33732"/>
    </physiologicalReaction>
    <physiologicalReaction direction="right-to-left" evidence="11">
        <dbReference type="Rhea" id="RHEA:33733"/>
    </physiologicalReaction>
</comment>
<evidence type="ECO:0000256" key="8">
    <source>
        <dbReference type="ARBA" id="ARBA00023136"/>
    </source>
</evidence>
<dbReference type="GO" id="GO:0005743">
    <property type="term" value="C:mitochondrial inner membrane"/>
    <property type="evidence" value="ECO:0007669"/>
    <property type="project" value="UniProtKB-SubCell"/>
</dbReference>
<proteinExistence type="inferred from homology"/>
<keyword evidence="15" id="KW-1185">Reference proteome</keyword>
<keyword evidence="6" id="KW-0443">Lipid metabolism</keyword>
<keyword evidence="3 14" id="KW-0808">Transferase</keyword>
<evidence type="ECO:0000259" key="13">
    <source>
        <dbReference type="SMART" id="SM00563"/>
    </source>
</evidence>
<comment type="similarity">
    <text evidence="2 12">Belongs to the taffazin family.</text>
</comment>
<evidence type="ECO:0000256" key="2">
    <source>
        <dbReference type="ARBA" id="ARBA00010524"/>
    </source>
</evidence>
<evidence type="ECO:0000256" key="9">
    <source>
        <dbReference type="ARBA" id="ARBA00023315"/>
    </source>
</evidence>
<dbReference type="PRINTS" id="PR00979">
    <property type="entry name" value="TAFAZZIN"/>
</dbReference>
<dbReference type="InterPro" id="IPR000872">
    <property type="entry name" value="Tafazzin"/>
</dbReference>
<organism evidence="14 15">
    <name type="scientific">Obba rivulosa</name>
    <dbReference type="NCBI Taxonomy" id="1052685"/>
    <lineage>
        <taxon>Eukaryota</taxon>
        <taxon>Fungi</taxon>
        <taxon>Dikarya</taxon>
        <taxon>Basidiomycota</taxon>
        <taxon>Agaricomycotina</taxon>
        <taxon>Agaricomycetes</taxon>
        <taxon>Polyporales</taxon>
        <taxon>Gelatoporiaceae</taxon>
        <taxon>Obba</taxon>
    </lineage>
</organism>
<evidence type="ECO:0000256" key="3">
    <source>
        <dbReference type="ARBA" id="ARBA00022679"/>
    </source>
</evidence>
<dbReference type="PANTHER" id="PTHR12497">
    <property type="entry name" value="TAZ PROTEIN TAFAZZIN"/>
    <property type="match status" value="1"/>
</dbReference>
<keyword evidence="4" id="KW-1000">Mitochondrion outer membrane</keyword>
<dbReference type="SMART" id="SM00563">
    <property type="entry name" value="PlsC"/>
    <property type="match status" value="1"/>
</dbReference>
<comment type="subcellular location">
    <subcellularLocation>
        <location evidence="1">Mitochondrion inner membrane</location>
        <topology evidence="1">Peripheral membrane protein</topology>
        <orientation evidence="1">Intermembrane side</orientation>
    </subcellularLocation>
    <subcellularLocation>
        <location evidence="10">Mitochondrion outer membrane</location>
        <topology evidence="10">Peripheral membrane protein</topology>
        <orientation evidence="10">Intermembrane side</orientation>
    </subcellularLocation>
</comment>
<dbReference type="SUPFAM" id="SSF69593">
    <property type="entry name" value="Glycerol-3-phosphate (1)-acyltransferase"/>
    <property type="match status" value="1"/>
</dbReference>
<evidence type="ECO:0000256" key="12">
    <source>
        <dbReference type="RuleBase" id="RU365062"/>
    </source>
</evidence>
<dbReference type="Pfam" id="PF01553">
    <property type="entry name" value="Acyltransferase"/>
    <property type="match status" value="1"/>
</dbReference>
<dbReference type="EMBL" id="KV722610">
    <property type="protein sequence ID" value="OCH85080.1"/>
    <property type="molecule type" value="Genomic_DNA"/>
</dbReference>
<dbReference type="GO" id="GO:0047184">
    <property type="term" value="F:1-acylglycerophosphocholine O-acyltransferase activity"/>
    <property type="evidence" value="ECO:0007669"/>
    <property type="project" value="TreeGrafter"/>
</dbReference>
<evidence type="ECO:0000256" key="5">
    <source>
        <dbReference type="ARBA" id="ARBA00022792"/>
    </source>
</evidence>
<evidence type="ECO:0000256" key="7">
    <source>
        <dbReference type="ARBA" id="ARBA00023128"/>
    </source>
</evidence>
<reference evidence="14 15" key="1">
    <citation type="submission" date="2016-07" db="EMBL/GenBank/DDBJ databases">
        <title>Draft genome of the white-rot fungus Obba rivulosa 3A-2.</title>
        <authorList>
            <consortium name="DOE Joint Genome Institute"/>
            <person name="Miettinen O."/>
            <person name="Riley R."/>
            <person name="Acob R."/>
            <person name="Barry K."/>
            <person name="Cullen D."/>
            <person name="De Vries R."/>
            <person name="Hainaut M."/>
            <person name="Hatakka A."/>
            <person name="Henrissat B."/>
            <person name="Hilden K."/>
            <person name="Kuo R."/>
            <person name="Labutti K."/>
            <person name="Lipzen A."/>
            <person name="Makela M.R."/>
            <person name="Sandor L."/>
            <person name="Spatafora J.W."/>
            <person name="Grigoriev I.V."/>
            <person name="Hibbett D.S."/>
        </authorList>
    </citation>
    <scope>NUCLEOTIDE SEQUENCE [LARGE SCALE GENOMIC DNA]</scope>
    <source>
        <strain evidence="14 15">3A-2</strain>
    </source>
</reference>
<keyword evidence="5" id="KW-0999">Mitochondrion inner membrane</keyword>
<evidence type="ECO:0000313" key="14">
    <source>
        <dbReference type="EMBL" id="OCH85080.1"/>
    </source>
</evidence>
<accession>A0A8E2ATN5</accession>
<keyword evidence="9 14" id="KW-0012">Acyltransferase</keyword>
<dbReference type="OrthoDB" id="193467at2759"/>
<dbReference type="GO" id="GO:0005741">
    <property type="term" value="C:mitochondrial outer membrane"/>
    <property type="evidence" value="ECO:0007669"/>
    <property type="project" value="UniProtKB-SubCell"/>
</dbReference>
<sequence length="337" mass="37068">MSSLTSKATVGTIGLVCKAFLNSGYCSSVTVNGLDNLINALHSSERSNGRGVITMANHISTLDEPVVWGILPWKYYFNTHLTRWTLGASDIMFTNPVFSEFFRQGQVLETFRGDGIYQPAVDTAIEKLNAGAWIHLFGEGKVNQPENFDEPSSLPLLRFKWGVYVSFAALLLSGGIYSAHSGRIIMEAAKPPIIIPMWLTGFHTLMPEGRPFPWKFLPRYGAKLSVSFGPPVRTGELEEILRSSVEASDEAGRPAASLGVDAKPLDIQDEVSGAETTRTRWMRDIVTGALEDKPPREAGPQREEALRMARVRSAVAAVVQRYVEALGQGVSQNLRRD</sequence>
<name>A0A8E2ATN5_9APHY</name>
<keyword evidence="8" id="KW-0472">Membrane</keyword>
<evidence type="ECO:0000256" key="10">
    <source>
        <dbReference type="ARBA" id="ARBA00024323"/>
    </source>
</evidence>
<evidence type="ECO:0000256" key="1">
    <source>
        <dbReference type="ARBA" id="ARBA00004137"/>
    </source>
</evidence>
<evidence type="ECO:0000256" key="11">
    <source>
        <dbReference type="ARBA" id="ARBA00047906"/>
    </source>
</evidence>
<dbReference type="PANTHER" id="PTHR12497:SF0">
    <property type="entry name" value="TAFAZZIN"/>
    <property type="match status" value="1"/>
</dbReference>
<dbReference type="GO" id="GO:0035965">
    <property type="term" value="P:cardiolipin acyl-chain remodeling"/>
    <property type="evidence" value="ECO:0007669"/>
    <property type="project" value="TreeGrafter"/>
</dbReference>
<dbReference type="Proteomes" id="UP000250043">
    <property type="component" value="Unassembled WGS sequence"/>
</dbReference>
<dbReference type="AlphaFoldDB" id="A0A8E2ATN5"/>
<gene>
    <name evidence="14" type="ORF">OBBRIDRAFT_763442</name>
</gene>
<protein>
    <recommendedName>
        <fullName evidence="12">Tafazzin family protein</fullName>
    </recommendedName>
</protein>
<keyword evidence="7" id="KW-0496">Mitochondrion</keyword>
<dbReference type="InterPro" id="IPR002123">
    <property type="entry name" value="Plipid/glycerol_acylTrfase"/>
</dbReference>
<evidence type="ECO:0000256" key="4">
    <source>
        <dbReference type="ARBA" id="ARBA00022787"/>
    </source>
</evidence>